<keyword evidence="4" id="KW-1185">Reference proteome</keyword>
<dbReference type="Proteomes" id="UP000464954">
    <property type="component" value="Chromosome"/>
</dbReference>
<proteinExistence type="predicted"/>
<protein>
    <recommendedName>
        <fullName evidence="2">PpiC domain-containing protein</fullName>
    </recommendedName>
</protein>
<dbReference type="InterPro" id="IPR046357">
    <property type="entry name" value="PPIase_dom_sf"/>
</dbReference>
<sequence length="318" mass="36776">MKKLIILLLSIASGVLAQTNSEPRITAIDGYAARVDDHVITYGDIREHVAPVLSQLASRYRGEELARQMQRLYIEGREALIEEALINAEAARKKLTLPDEMIDGEVDSIIRDRFEGDRALLTKALIKRRMTFDEWRQEIADKLLMRVFYNQEVMQQAHVSEEAVRAEYERSKEQFFIPFRVKYRYILINKGVSDEEQQVKRKQAEDTLKKLQAGADFEAVGKEVSEGDPSLSPWRDPNDVKVEMRPALRDTPAGQISDLIEGEKVFYIIQVESRQEEGHVPFEDVSESIRKTLLAKERDRLHDRLIKRLSASHHVERY</sequence>
<evidence type="ECO:0000256" key="1">
    <source>
        <dbReference type="SAM" id="SignalP"/>
    </source>
</evidence>
<dbReference type="SUPFAM" id="SSF54534">
    <property type="entry name" value="FKBP-like"/>
    <property type="match status" value="1"/>
</dbReference>
<dbReference type="PANTHER" id="PTHR47245:SF2">
    <property type="entry name" value="PEPTIDYL-PROLYL CIS-TRANS ISOMERASE HP_0175-RELATED"/>
    <property type="match status" value="1"/>
</dbReference>
<name>A0A6P1M7Z5_9BACT</name>
<accession>A0A6P1M7Z5</accession>
<evidence type="ECO:0000313" key="3">
    <source>
        <dbReference type="EMBL" id="QHI68288.1"/>
    </source>
</evidence>
<dbReference type="InterPro" id="IPR000297">
    <property type="entry name" value="PPIase_PpiC"/>
</dbReference>
<gene>
    <name evidence="3" type="ORF">GT409_02060</name>
</gene>
<organism evidence="3 4">
    <name type="scientific">Tichowtungia aerotolerans</name>
    <dbReference type="NCBI Taxonomy" id="2697043"/>
    <lineage>
        <taxon>Bacteria</taxon>
        <taxon>Pseudomonadati</taxon>
        <taxon>Kiritimatiellota</taxon>
        <taxon>Tichowtungiia</taxon>
        <taxon>Tichowtungiales</taxon>
        <taxon>Tichowtungiaceae</taxon>
        <taxon>Tichowtungia</taxon>
    </lineage>
</organism>
<dbReference type="AlphaFoldDB" id="A0A6P1M7Z5"/>
<keyword evidence="1" id="KW-0732">Signal</keyword>
<dbReference type="GO" id="GO:0003755">
    <property type="term" value="F:peptidyl-prolyl cis-trans isomerase activity"/>
    <property type="evidence" value="ECO:0007669"/>
    <property type="project" value="InterPro"/>
</dbReference>
<dbReference type="Gene3D" id="3.10.50.40">
    <property type="match status" value="1"/>
</dbReference>
<dbReference type="KEGG" id="taer:GT409_02060"/>
<reference evidence="3 4" key="1">
    <citation type="submission" date="2020-01" db="EMBL/GenBank/DDBJ databases">
        <title>Ponticoccus aerotolerans gen. nov., sp. nov., an anaerobic bacterium and proposal of Ponticoccusceae fam. nov., Ponticoccusles ord. nov. and Ponticoccuse classis nov. in the phylum Kiritimatiellaeota.</title>
        <authorList>
            <person name="Zhou L.Y."/>
            <person name="Du Z.J."/>
        </authorList>
    </citation>
    <scope>NUCLEOTIDE SEQUENCE [LARGE SCALE GENOMIC DNA]</scope>
    <source>
        <strain evidence="3 4">S-5007</strain>
    </source>
</reference>
<feature type="signal peptide" evidence="1">
    <location>
        <begin position="1"/>
        <end position="17"/>
    </location>
</feature>
<evidence type="ECO:0000313" key="4">
    <source>
        <dbReference type="Proteomes" id="UP000464954"/>
    </source>
</evidence>
<dbReference type="Gene3D" id="1.10.4030.10">
    <property type="entry name" value="Porin chaperone SurA, peptide-binding domain"/>
    <property type="match status" value="1"/>
</dbReference>
<feature type="chain" id="PRO_5026747494" description="PpiC domain-containing protein" evidence="1">
    <location>
        <begin position="18"/>
        <end position="318"/>
    </location>
</feature>
<dbReference type="InterPro" id="IPR027304">
    <property type="entry name" value="Trigger_fact/SurA_dom_sf"/>
</dbReference>
<dbReference type="SUPFAM" id="SSF109998">
    <property type="entry name" value="Triger factor/SurA peptide-binding domain-like"/>
    <property type="match status" value="1"/>
</dbReference>
<dbReference type="EMBL" id="CP047593">
    <property type="protein sequence ID" value="QHI68288.1"/>
    <property type="molecule type" value="Genomic_DNA"/>
</dbReference>
<dbReference type="Pfam" id="PF13624">
    <property type="entry name" value="SurA_N_3"/>
    <property type="match status" value="1"/>
</dbReference>
<dbReference type="InterPro" id="IPR050245">
    <property type="entry name" value="PrsA_foldase"/>
</dbReference>
<feature type="domain" description="PpiC" evidence="2">
    <location>
        <begin position="159"/>
        <end position="286"/>
    </location>
</feature>
<dbReference type="Pfam" id="PF13145">
    <property type="entry name" value="Rotamase_2"/>
    <property type="match status" value="1"/>
</dbReference>
<evidence type="ECO:0000259" key="2">
    <source>
        <dbReference type="Pfam" id="PF13145"/>
    </source>
</evidence>
<dbReference type="PANTHER" id="PTHR47245">
    <property type="entry name" value="PEPTIDYLPROLYL ISOMERASE"/>
    <property type="match status" value="1"/>
</dbReference>